<dbReference type="AlphaFoldDB" id="A0A0D2CVG1"/>
<sequence length="374" mass="37625">MLFKTTALATLLTVAQARFNQEQIPIPAIAAVQGGAPGVAQTIAGAAVSDLLAATNACDKLKRGDQIIAELGTGADAIAAAIGIVAAEKNFNPFVQSIPTICDDPTLPATDVLRGITPLIDPAVVGSDIANALSAKTKVTPLDATGKSVADLLAENGFTNFTGQSAAGATSAPPAASLSAATEASSTSGAAATVTVNGCGTVDTSVATSSAAEIAMTTTAEVATSTTTATVETTTAAAATTGNATETSTVSGADFGLCVPTMKFEGGLGGRPATEFTFLPIDPLCAQGQQEALNPNIITNRICDQLTNVCEANDAAKTLCRSVQAQIEALGTRDKSTADTWNTNLGFPGTITNPDGGPAEPPAKMRVVRSYRDY</sequence>
<dbReference type="VEuPathDB" id="FungiDB:PV07_07397"/>
<organism evidence="2 3">
    <name type="scientific">Cladophialophora immunda</name>
    <dbReference type="NCBI Taxonomy" id="569365"/>
    <lineage>
        <taxon>Eukaryota</taxon>
        <taxon>Fungi</taxon>
        <taxon>Dikarya</taxon>
        <taxon>Ascomycota</taxon>
        <taxon>Pezizomycotina</taxon>
        <taxon>Eurotiomycetes</taxon>
        <taxon>Chaetothyriomycetidae</taxon>
        <taxon>Chaetothyriales</taxon>
        <taxon>Herpotrichiellaceae</taxon>
        <taxon>Cladophialophora</taxon>
    </lineage>
</organism>
<evidence type="ECO:0000256" key="1">
    <source>
        <dbReference type="SAM" id="SignalP"/>
    </source>
</evidence>
<keyword evidence="3" id="KW-1185">Reference proteome</keyword>
<dbReference type="HOGENOM" id="CLU_038962_0_0_1"/>
<name>A0A0D2CVG1_9EURO</name>
<protein>
    <submittedName>
        <fullName evidence="2">Uncharacterized protein</fullName>
    </submittedName>
</protein>
<dbReference type="STRING" id="569365.A0A0D2CVG1"/>
<proteinExistence type="predicted"/>
<evidence type="ECO:0000313" key="3">
    <source>
        <dbReference type="Proteomes" id="UP000054466"/>
    </source>
</evidence>
<dbReference type="Proteomes" id="UP000054466">
    <property type="component" value="Unassembled WGS sequence"/>
</dbReference>
<feature type="chain" id="PRO_5002255436" evidence="1">
    <location>
        <begin position="18"/>
        <end position="374"/>
    </location>
</feature>
<dbReference type="EMBL" id="KN847043">
    <property type="protein sequence ID" value="KIW27674.1"/>
    <property type="molecule type" value="Genomic_DNA"/>
</dbReference>
<evidence type="ECO:0000313" key="2">
    <source>
        <dbReference type="EMBL" id="KIW27674.1"/>
    </source>
</evidence>
<reference evidence="2 3" key="1">
    <citation type="submission" date="2015-01" db="EMBL/GenBank/DDBJ databases">
        <title>The Genome Sequence of Cladophialophora immunda CBS83496.</title>
        <authorList>
            <consortium name="The Broad Institute Genomics Platform"/>
            <person name="Cuomo C."/>
            <person name="de Hoog S."/>
            <person name="Gorbushina A."/>
            <person name="Stielow B."/>
            <person name="Teixiera M."/>
            <person name="Abouelleil A."/>
            <person name="Chapman S.B."/>
            <person name="Priest M."/>
            <person name="Young S.K."/>
            <person name="Wortman J."/>
            <person name="Nusbaum C."/>
            <person name="Birren B."/>
        </authorList>
    </citation>
    <scope>NUCLEOTIDE SEQUENCE [LARGE SCALE GENOMIC DNA]</scope>
    <source>
        <strain evidence="2 3">CBS 83496</strain>
    </source>
</reference>
<dbReference type="RefSeq" id="XP_016247890.1">
    <property type="nucleotide sequence ID" value="XM_016394471.1"/>
</dbReference>
<gene>
    <name evidence="2" type="ORF">PV07_07397</name>
</gene>
<accession>A0A0D2CVG1</accession>
<feature type="signal peptide" evidence="1">
    <location>
        <begin position="1"/>
        <end position="17"/>
    </location>
</feature>
<dbReference type="GeneID" id="27346591"/>
<keyword evidence="1" id="KW-0732">Signal</keyword>
<dbReference type="OrthoDB" id="2141239at2759"/>